<dbReference type="GeneID" id="24096917"/>
<evidence type="ECO:0000259" key="5">
    <source>
        <dbReference type="Pfam" id="PF04935"/>
    </source>
</evidence>
<dbReference type="InParanoid" id="J4I9Z2"/>
<feature type="compositionally biased region" description="Basic and acidic residues" evidence="4">
    <location>
        <begin position="694"/>
        <end position="712"/>
    </location>
</feature>
<feature type="compositionally biased region" description="Basic residues" evidence="4">
    <location>
        <begin position="757"/>
        <end position="769"/>
    </location>
</feature>
<dbReference type="Pfam" id="PF15459">
    <property type="entry name" value="RRP14"/>
    <property type="match status" value="1"/>
</dbReference>
<feature type="region of interest" description="Disordered" evidence="4">
    <location>
        <begin position="392"/>
        <end position="769"/>
    </location>
</feature>
<dbReference type="InterPro" id="IPR007019">
    <property type="entry name" value="SURF6"/>
</dbReference>
<sequence>MFDDLPSSISLTLEDIMTFPDDDFSSQVDLAKALEQTDQSTANAMALGLLLSHSSSSPSPKATKRVTPQKRKQREEALSFQESLLQEAVARATMDALKAVDGTPRKRRRGEALTVEQSTFREAVARAALNVLKVVDDVPHVTVPSQNVQGWAPADGNVYVILDPTNIQGSSASGPSTTIAQRFHDTAMNNCASVVAGGPALGATITVSTSSTMLPSALSGDWQVAVKETMIRAVEQPNQLPPPVNSTAYSPPARLYSHLPVPVSAPLSTQHLAALVSASTNGAPLNAQYQHNPVLPVKGQRAPPPPPKGGISPALARTITNIRMARERAQQHVAREHAAQAASVRQPSVLASWPQGVSAPTMDNLQLGGQGTVLGELATRDGHVRPVPMINSKYQKHSKKENAPKQAIKEASKKAKREKLDPANHKTVLDIQDEARKQSEKSSHSNKKGKGKQKVAMPESDEDDDGIDLDVDVDMQDGGSDDDEDDRARPSEPALVPMDASSGIQALRDKLHARMAQLKRGGKGYENGEAGSRDELLEERRQQRAAMRERRRKETREKIRREEETKGKGRNKEKDNNRDKGPSTKARFLTTQLLVPDSNRPGPSNGPSSSYTNVAFSALAGSSSSKKGQHLKTASNPTQALQQLQIRKEKVAAMPEEKRKTLEEKQKWEKAEARMEGVKVHDDESRLKKAVKRKEKEKTKSKKTWDERKEQLHTSMVAKQKKRADNIAMRNERRNDKRKGVKTKNKARPGFEGKSFGKGKGKAPAKGKK</sequence>
<keyword evidence="3" id="KW-0539">Nucleus</keyword>
<feature type="region of interest" description="Disordered" evidence="4">
    <location>
        <begin position="52"/>
        <end position="75"/>
    </location>
</feature>
<feature type="compositionally biased region" description="Low complexity" evidence="4">
    <location>
        <begin position="596"/>
        <end position="610"/>
    </location>
</feature>
<evidence type="ECO:0000256" key="2">
    <source>
        <dbReference type="ARBA" id="ARBA00005904"/>
    </source>
</evidence>
<dbReference type="AlphaFoldDB" id="J4I9Z2"/>
<dbReference type="InterPro" id="IPR029190">
    <property type="entry name" value="Rrp14/SURF6_C"/>
</dbReference>
<dbReference type="GO" id="GO:0003723">
    <property type="term" value="F:RNA binding"/>
    <property type="evidence" value="ECO:0007669"/>
    <property type="project" value="TreeGrafter"/>
</dbReference>
<feature type="compositionally biased region" description="Acidic residues" evidence="4">
    <location>
        <begin position="459"/>
        <end position="485"/>
    </location>
</feature>
<dbReference type="GO" id="GO:0005730">
    <property type="term" value="C:nucleolus"/>
    <property type="evidence" value="ECO:0007669"/>
    <property type="project" value="TreeGrafter"/>
</dbReference>
<evidence type="ECO:0000313" key="8">
    <source>
        <dbReference type="Proteomes" id="UP000006352"/>
    </source>
</evidence>
<protein>
    <recommendedName>
        <fullName evidence="9">Ribosomal RNA-processing protein 14/surfeit locus protein 6 C-terminal domain-containing protein</fullName>
    </recommendedName>
</protein>
<dbReference type="PANTHER" id="PTHR14369">
    <property type="entry name" value="SURFEIT LOCUS PROTEIN 6"/>
    <property type="match status" value="1"/>
</dbReference>
<keyword evidence="8" id="KW-1185">Reference proteome</keyword>
<dbReference type="InterPro" id="IPR029188">
    <property type="entry name" value="Rrp14_N"/>
</dbReference>
<dbReference type="HOGENOM" id="CLU_363303_0_0_1"/>
<feature type="compositionally biased region" description="Basic and acidic residues" evidence="4">
    <location>
        <begin position="646"/>
        <end position="687"/>
    </location>
</feature>
<dbReference type="RefSeq" id="XP_012181289.1">
    <property type="nucleotide sequence ID" value="XM_012325899.1"/>
</dbReference>
<dbReference type="Proteomes" id="UP000006352">
    <property type="component" value="Unassembled WGS sequence"/>
</dbReference>
<dbReference type="Pfam" id="PF04935">
    <property type="entry name" value="SURF6"/>
    <property type="match status" value="1"/>
</dbReference>
<feature type="compositionally biased region" description="Basic residues" evidence="4">
    <location>
        <begin position="444"/>
        <end position="453"/>
    </location>
</feature>
<reference evidence="7 8" key="1">
    <citation type="journal article" date="2012" name="Appl. Environ. Microbiol.">
        <title>Short-read sequencing for genomic analysis of the brown rot fungus Fibroporia radiculosa.</title>
        <authorList>
            <person name="Tang J.D."/>
            <person name="Perkins A.D."/>
            <person name="Sonstegard T.S."/>
            <person name="Schroeder S.G."/>
            <person name="Burgess S.C."/>
            <person name="Diehl S.V."/>
        </authorList>
    </citation>
    <scope>NUCLEOTIDE SEQUENCE [LARGE SCALE GENOMIC DNA]</scope>
    <source>
        <strain evidence="7 8">TFFH 294</strain>
    </source>
</reference>
<evidence type="ECO:0008006" key="9">
    <source>
        <dbReference type="Google" id="ProtNLM"/>
    </source>
</evidence>
<dbReference type="STRING" id="599839.J4I9Z2"/>
<dbReference type="GO" id="GO:0003677">
    <property type="term" value="F:DNA binding"/>
    <property type="evidence" value="ECO:0007669"/>
    <property type="project" value="TreeGrafter"/>
</dbReference>
<evidence type="ECO:0000259" key="6">
    <source>
        <dbReference type="Pfam" id="PF15459"/>
    </source>
</evidence>
<evidence type="ECO:0000256" key="3">
    <source>
        <dbReference type="ARBA" id="ARBA00023242"/>
    </source>
</evidence>
<feature type="compositionally biased region" description="Polar residues" evidence="4">
    <location>
        <begin position="632"/>
        <end position="645"/>
    </location>
</feature>
<evidence type="ECO:0000256" key="4">
    <source>
        <dbReference type="SAM" id="MobiDB-lite"/>
    </source>
</evidence>
<evidence type="ECO:0000313" key="7">
    <source>
        <dbReference type="EMBL" id="CCM02006.1"/>
    </source>
</evidence>
<dbReference type="PANTHER" id="PTHR14369:SF0">
    <property type="entry name" value="SURFEIT LOCUS PROTEIN 6"/>
    <property type="match status" value="1"/>
</dbReference>
<dbReference type="EMBL" id="HE797058">
    <property type="protein sequence ID" value="CCM02006.1"/>
    <property type="molecule type" value="Genomic_DNA"/>
</dbReference>
<proteinExistence type="inferred from homology"/>
<feature type="compositionally biased region" description="Basic and acidic residues" evidence="4">
    <location>
        <begin position="400"/>
        <end position="443"/>
    </location>
</feature>
<accession>J4I9Z2</accession>
<feature type="domain" description="Ribosomal RNA-processing protein 14/surfeit locus protein 6 C-terminal" evidence="5">
    <location>
        <begin position="534"/>
        <end position="740"/>
    </location>
</feature>
<feature type="compositionally biased region" description="Low complexity" evidence="4">
    <location>
        <begin position="617"/>
        <end position="626"/>
    </location>
</feature>
<evidence type="ECO:0000256" key="1">
    <source>
        <dbReference type="ARBA" id="ARBA00004123"/>
    </source>
</evidence>
<gene>
    <name evidence="7" type="ORF">FIBRA_04080</name>
</gene>
<dbReference type="GO" id="GO:0042274">
    <property type="term" value="P:ribosomal small subunit biogenesis"/>
    <property type="evidence" value="ECO:0007669"/>
    <property type="project" value="TreeGrafter"/>
</dbReference>
<comment type="subcellular location">
    <subcellularLocation>
        <location evidence="1">Nucleus</location>
    </subcellularLocation>
</comment>
<feature type="domain" description="Ribosomal RNA-processing protein 14 N-terminal" evidence="6">
    <location>
        <begin position="390"/>
        <end position="423"/>
    </location>
</feature>
<name>J4I9Z2_9APHY</name>
<dbReference type="GO" id="GO:0042273">
    <property type="term" value="P:ribosomal large subunit biogenesis"/>
    <property type="evidence" value="ECO:0007669"/>
    <property type="project" value="TreeGrafter"/>
</dbReference>
<feature type="compositionally biased region" description="Basic and acidic residues" evidence="4">
    <location>
        <begin position="531"/>
        <end position="582"/>
    </location>
</feature>
<feature type="compositionally biased region" description="Basic residues" evidence="4">
    <location>
        <begin position="736"/>
        <end position="747"/>
    </location>
</feature>
<organism evidence="7 8">
    <name type="scientific">Fibroporia radiculosa</name>
    <dbReference type="NCBI Taxonomy" id="599839"/>
    <lineage>
        <taxon>Eukaryota</taxon>
        <taxon>Fungi</taxon>
        <taxon>Dikarya</taxon>
        <taxon>Basidiomycota</taxon>
        <taxon>Agaricomycotina</taxon>
        <taxon>Agaricomycetes</taxon>
        <taxon>Polyporales</taxon>
        <taxon>Fibroporiaceae</taxon>
        <taxon>Fibroporia</taxon>
    </lineage>
</organism>
<feature type="compositionally biased region" description="Basic residues" evidence="4">
    <location>
        <begin position="62"/>
        <end position="72"/>
    </location>
</feature>
<comment type="similarity">
    <text evidence="2">Belongs to the SURF6 family.</text>
</comment>
<dbReference type="OrthoDB" id="444809at2759"/>